<organism evidence="3 4">
    <name type="scientific">Dermacoccus barathri</name>
    <dbReference type="NCBI Taxonomy" id="322601"/>
    <lineage>
        <taxon>Bacteria</taxon>
        <taxon>Bacillati</taxon>
        <taxon>Actinomycetota</taxon>
        <taxon>Actinomycetes</taxon>
        <taxon>Micrococcales</taxon>
        <taxon>Dermacoccaceae</taxon>
        <taxon>Dermacoccus</taxon>
    </lineage>
</organism>
<name>A0ABN2CAS5_9MICO</name>
<feature type="region of interest" description="Disordered" evidence="1">
    <location>
        <begin position="1"/>
        <end position="20"/>
    </location>
</feature>
<keyword evidence="2" id="KW-0812">Transmembrane</keyword>
<sequence>MSTPHEPDEQLDRSSEPVVDKPVDHDAAARRYLAVQQSAEFQDLRTTFRRFVFPVTAFFLVWYFVYVLLSIFAPGFMGTKVFGNINIGLLMGLGQFVTTFAITLAYSRWAGRELDPRADAVGARLDGEASH</sequence>
<evidence type="ECO:0000256" key="2">
    <source>
        <dbReference type="SAM" id="Phobius"/>
    </source>
</evidence>
<feature type="transmembrane region" description="Helical" evidence="2">
    <location>
        <begin position="51"/>
        <end position="73"/>
    </location>
</feature>
<evidence type="ECO:0000313" key="4">
    <source>
        <dbReference type="Proteomes" id="UP001501288"/>
    </source>
</evidence>
<comment type="caution">
    <text evidence="3">The sequence shown here is derived from an EMBL/GenBank/DDBJ whole genome shotgun (WGS) entry which is preliminary data.</text>
</comment>
<reference evidence="3 4" key="1">
    <citation type="journal article" date="2019" name="Int. J. Syst. Evol. Microbiol.">
        <title>The Global Catalogue of Microorganisms (GCM) 10K type strain sequencing project: providing services to taxonomists for standard genome sequencing and annotation.</title>
        <authorList>
            <consortium name="The Broad Institute Genomics Platform"/>
            <consortium name="The Broad Institute Genome Sequencing Center for Infectious Disease"/>
            <person name="Wu L."/>
            <person name="Ma J."/>
        </authorList>
    </citation>
    <scope>NUCLEOTIDE SEQUENCE [LARGE SCALE GENOMIC DNA]</scope>
    <source>
        <strain evidence="3 4">JCM 14588</strain>
    </source>
</reference>
<dbReference type="PANTHER" id="PTHR38441:SF1">
    <property type="entry name" value="MEMBRANE PROTEIN"/>
    <property type="match status" value="1"/>
</dbReference>
<dbReference type="Proteomes" id="UP001501288">
    <property type="component" value="Unassembled WGS sequence"/>
</dbReference>
<dbReference type="EMBL" id="BAAANV010000069">
    <property type="protein sequence ID" value="GAA1554672.1"/>
    <property type="molecule type" value="Genomic_DNA"/>
</dbReference>
<feature type="transmembrane region" description="Helical" evidence="2">
    <location>
        <begin position="85"/>
        <end position="107"/>
    </location>
</feature>
<keyword evidence="2" id="KW-0472">Membrane</keyword>
<dbReference type="InterPro" id="IPR007436">
    <property type="entry name" value="DUF485"/>
</dbReference>
<keyword evidence="4" id="KW-1185">Reference proteome</keyword>
<protein>
    <submittedName>
        <fullName evidence="3">DUF485 domain-containing protein</fullName>
    </submittedName>
</protein>
<dbReference type="Pfam" id="PF04341">
    <property type="entry name" value="DUF485"/>
    <property type="match status" value="1"/>
</dbReference>
<dbReference type="PANTHER" id="PTHR38441">
    <property type="entry name" value="INTEGRAL MEMBRANE PROTEIN-RELATED"/>
    <property type="match status" value="1"/>
</dbReference>
<evidence type="ECO:0000313" key="3">
    <source>
        <dbReference type="EMBL" id="GAA1554672.1"/>
    </source>
</evidence>
<accession>A0ABN2CAS5</accession>
<gene>
    <name evidence="3" type="ORF">GCM10009762_29240</name>
</gene>
<proteinExistence type="predicted"/>
<evidence type="ECO:0000256" key="1">
    <source>
        <dbReference type="SAM" id="MobiDB-lite"/>
    </source>
</evidence>
<keyword evidence="2" id="KW-1133">Transmembrane helix</keyword>